<evidence type="ECO:0000313" key="2">
    <source>
        <dbReference type="EMBL" id="ANE47681.1"/>
    </source>
</evidence>
<keyword evidence="3" id="KW-1185">Reference proteome</keyword>
<keyword evidence="1" id="KW-0472">Membrane</keyword>
<reference evidence="2 3" key="1">
    <citation type="submission" date="2015-01" db="EMBL/GenBank/DDBJ databases">
        <title>Paenibacillus swuensis/DY6/whole genome sequencing.</title>
        <authorList>
            <person name="Kim M.K."/>
            <person name="Srinivasan S."/>
            <person name="Lee J.-J."/>
        </authorList>
    </citation>
    <scope>NUCLEOTIDE SEQUENCE [LARGE SCALE GENOMIC DNA]</scope>
    <source>
        <strain evidence="2 3">DY6</strain>
    </source>
</reference>
<dbReference type="KEGG" id="pswu:SY83_16890"/>
<keyword evidence="1" id="KW-0812">Transmembrane</keyword>
<accession>A0A172TKW9</accession>
<dbReference type="PATRIC" id="fig|1178515.4.peg.3395"/>
<protein>
    <submittedName>
        <fullName evidence="2">Uncharacterized protein</fullName>
    </submittedName>
</protein>
<dbReference type="RefSeq" id="WP_068608620.1">
    <property type="nucleotide sequence ID" value="NZ_CP011388.1"/>
</dbReference>
<keyword evidence="1" id="KW-1133">Transmembrane helix</keyword>
<name>A0A172TKW9_9BACL</name>
<dbReference type="EMBL" id="CP011388">
    <property type="protein sequence ID" value="ANE47681.1"/>
    <property type="molecule type" value="Genomic_DNA"/>
</dbReference>
<dbReference type="AlphaFoldDB" id="A0A172TKW9"/>
<sequence length="68" mass="7934">MENVLLQLFFLIGGSVVILFLFQCCYRFMVKFMRLNKRSAVMISVLGSVLFLSSWMLNFMSNLFIPID</sequence>
<gene>
    <name evidence="2" type="ORF">SY83_16890</name>
</gene>
<evidence type="ECO:0000313" key="3">
    <source>
        <dbReference type="Proteomes" id="UP000076927"/>
    </source>
</evidence>
<feature type="transmembrane region" description="Helical" evidence="1">
    <location>
        <begin position="41"/>
        <end position="65"/>
    </location>
</feature>
<evidence type="ECO:0000256" key="1">
    <source>
        <dbReference type="SAM" id="Phobius"/>
    </source>
</evidence>
<organism evidence="2 3">
    <name type="scientific">Paenibacillus swuensis</name>
    <dbReference type="NCBI Taxonomy" id="1178515"/>
    <lineage>
        <taxon>Bacteria</taxon>
        <taxon>Bacillati</taxon>
        <taxon>Bacillota</taxon>
        <taxon>Bacilli</taxon>
        <taxon>Bacillales</taxon>
        <taxon>Paenibacillaceae</taxon>
        <taxon>Paenibacillus</taxon>
    </lineage>
</organism>
<dbReference type="Proteomes" id="UP000076927">
    <property type="component" value="Chromosome"/>
</dbReference>
<dbReference type="STRING" id="1178515.SY83_16890"/>
<proteinExistence type="predicted"/>
<feature type="transmembrane region" description="Helical" evidence="1">
    <location>
        <begin position="6"/>
        <end position="29"/>
    </location>
</feature>